<feature type="non-terminal residue" evidence="1">
    <location>
        <position position="194"/>
    </location>
</feature>
<comment type="caution">
    <text evidence="1">The sequence shown here is derived from an EMBL/GenBank/DDBJ whole genome shotgun (WGS) entry which is preliminary data.</text>
</comment>
<keyword evidence="2" id="KW-1185">Reference proteome</keyword>
<organism evidence="1 2">
    <name type="scientific">Gigaspora margarita</name>
    <dbReference type="NCBI Taxonomy" id="4874"/>
    <lineage>
        <taxon>Eukaryota</taxon>
        <taxon>Fungi</taxon>
        <taxon>Fungi incertae sedis</taxon>
        <taxon>Mucoromycota</taxon>
        <taxon>Glomeromycotina</taxon>
        <taxon>Glomeromycetes</taxon>
        <taxon>Diversisporales</taxon>
        <taxon>Gigasporaceae</taxon>
        <taxon>Gigaspora</taxon>
    </lineage>
</organism>
<reference evidence="1 2" key="1">
    <citation type="submission" date="2021-06" db="EMBL/GenBank/DDBJ databases">
        <authorList>
            <person name="Kallberg Y."/>
            <person name="Tangrot J."/>
            <person name="Rosling A."/>
        </authorList>
    </citation>
    <scope>NUCLEOTIDE SEQUENCE [LARGE SCALE GENOMIC DNA]</scope>
    <source>
        <strain evidence="1 2">120-4 pot B 10/14</strain>
    </source>
</reference>
<sequence>TLVYCDTKLVLLLEYELIEIVCRQEIKQTVILLKEENTALISELEKYLAIADHFKSKSLQQQIEEFQIIYQFNIETISINDQVEQDTYNSEEFNEFDTSSNFILKEFTLEESILDEPILNNEQINKFKRIYSKNKIENIEDNNNLIQNIKENLDKKDKEAQYKKLQTMICSTIKESQKHNRLDNKYIFEEIEIY</sequence>
<name>A0ABN7WDR5_GIGMA</name>
<evidence type="ECO:0000313" key="2">
    <source>
        <dbReference type="Proteomes" id="UP000789901"/>
    </source>
</evidence>
<proteinExistence type="predicted"/>
<dbReference type="EMBL" id="CAJVQB010040670">
    <property type="protein sequence ID" value="CAG8828688.1"/>
    <property type="molecule type" value="Genomic_DNA"/>
</dbReference>
<gene>
    <name evidence="1" type="ORF">GMARGA_LOCUS29778</name>
</gene>
<feature type="non-terminal residue" evidence="1">
    <location>
        <position position="1"/>
    </location>
</feature>
<protein>
    <submittedName>
        <fullName evidence="1">42891_t:CDS:1</fullName>
    </submittedName>
</protein>
<accession>A0ABN7WDR5</accession>
<evidence type="ECO:0000313" key="1">
    <source>
        <dbReference type="EMBL" id="CAG8828688.1"/>
    </source>
</evidence>
<dbReference type="Proteomes" id="UP000789901">
    <property type="component" value="Unassembled WGS sequence"/>
</dbReference>